<dbReference type="GO" id="GO:0007165">
    <property type="term" value="P:signal transduction"/>
    <property type="evidence" value="ECO:0007669"/>
    <property type="project" value="TreeGrafter"/>
</dbReference>
<dbReference type="GO" id="GO:0005737">
    <property type="term" value="C:cytoplasm"/>
    <property type="evidence" value="ECO:0007669"/>
    <property type="project" value="TreeGrafter"/>
</dbReference>
<dbReference type="Gene3D" id="1.10.510.10">
    <property type="entry name" value="Transferase(Phosphotransferase) domain 1"/>
    <property type="match status" value="1"/>
</dbReference>
<name>A0AAF0INI2_9EURO</name>
<dbReference type="GO" id="GO:0005524">
    <property type="term" value="F:ATP binding"/>
    <property type="evidence" value="ECO:0007669"/>
    <property type="project" value="InterPro"/>
</dbReference>
<dbReference type="PANTHER" id="PTHR23257">
    <property type="entry name" value="SERINE-THREONINE PROTEIN KINASE"/>
    <property type="match status" value="1"/>
</dbReference>
<keyword evidence="1" id="KW-0472">Membrane</keyword>
<dbReference type="InterPro" id="IPR011009">
    <property type="entry name" value="Kinase-like_dom_sf"/>
</dbReference>
<protein>
    <recommendedName>
        <fullName evidence="2">Protein kinase domain-containing protein</fullName>
    </recommendedName>
</protein>
<evidence type="ECO:0000313" key="3">
    <source>
        <dbReference type="EMBL" id="WEW60854.1"/>
    </source>
</evidence>
<dbReference type="PROSITE" id="PS50011">
    <property type="entry name" value="PROTEIN_KINASE_DOM"/>
    <property type="match status" value="1"/>
</dbReference>
<dbReference type="EMBL" id="CP120630">
    <property type="protein sequence ID" value="WEW60854.1"/>
    <property type="molecule type" value="Genomic_DNA"/>
</dbReference>
<evidence type="ECO:0000256" key="1">
    <source>
        <dbReference type="SAM" id="Phobius"/>
    </source>
</evidence>
<dbReference type="Proteomes" id="UP001219355">
    <property type="component" value="Chromosome 4"/>
</dbReference>
<organism evidence="3 4">
    <name type="scientific">Emydomyces testavorans</name>
    <dbReference type="NCBI Taxonomy" id="2070801"/>
    <lineage>
        <taxon>Eukaryota</taxon>
        <taxon>Fungi</taxon>
        <taxon>Dikarya</taxon>
        <taxon>Ascomycota</taxon>
        <taxon>Pezizomycotina</taxon>
        <taxon>Eurotiomycetes</taxon>
        <taxon>Eurotiomycetidae</taxon>
        <taxon>Onygenales</taxon>
        <taxon>Nannizziopsiaceae</taxon>
        <taxon>Emydomyces</taxon>
    </lineage>
</organism>
<feature type="domain" description="Protein kinase" evidence="2">
    <location>
        <begin position="14"/>
        <end position="264"/>
    </location>
</feature>
<evidence type="ECO:0000313" key="4">
    <source>
        <dbReference type="Proteomes" id="UP001219355"/>
    </source>
</evidence>
<feature type="transmembrane region" description="Helical" evidence="1">
    <location>
        <begin position="278"/>
        <end position="296"/>
    </location>
</feature>
<accession>A0AAF0INI2</accession>
<keyword evidence="4" id="KW-1185">Reference proteome</keyword>
<dbReference type="SUPFAM" id="SSF56112">
    <property type="entry name" value="Protein kinase-like (PK-like)"/>
    <property type="match status" value="1"/>
</dbReference>
<dbReference type="AlphaFoldDB" id="A0AAF0INI2"/>
<dbReference type="Pfam" id="PF00069">
    <property type="entry name" value="Pkinase"/>
    <property type="match status" value="1"/>
</dbReference>
<reference evidence="3" key="1">
    <citation type="submission" date="2023-03" db="EMBL/GenBank/DDBJ databases">
        <title>Emydomyces testavorans Genome Sequence.</title>
        <authorList>
            <person name="Hoyer L."/>
        </authorList>
    </citation>
    <scope>NUCLEOTIDE SEQUENCE</scope>
    <source>
        <strain evidence="3">16-2883</strain>
    </source>
</reference>
<dbReference type="PANTHER" id="PTHR23257:SF958">
    <property type="entry name" value="SERINE_THREONINE-PROTEIN KINASE WNK4"/>
    <property type="match status" value="1"/>
</dbReference>
<evidence type="ECO:0000259" key="2">
    <source>
        <dbReference type="PROSITE" id="PS50011"/>
    </source>
</evidence>
<dbReference type="InterPro" id="IPR000719">
    <property type="entry name" value="Prot_kinase_dom"/>
</dbReference>
<proteinExistence type="predicted"/>
<gene>
    <name evidence="3" type="ORF">PRK78_006342</name>
</gene>
<dbReference type="CDD" id="cd00180">
    <property type="entry name" value="PKc"/>
    <property type="match status" value="1"/>
</dbReference>
<sequence length="302" mass="33887">MTTPWKEALDNATKSDLWLAGVGCFAHVFGVGKTGYVVKKSLEPFVVKDLQPGEKHIYERLGQHPFILRYYGEYQNSTEPSNGVPSGLVFEYVSGGVLVEKLALSEYSEQRTAWPVQAAEAIHYIHSKNIIHSDIGCHNFLLKEDGTLILADFGGSMIDDENPTVCYATRYRRPLPPGKTYDDSDTATITDDLFALGTLIYEVTVGHRLYPDQNSRDIRVLINERKFPNIDALPSRIQTVIRKCWDEKYESADEVLHDLQDQHVSGVGYSASNIICPYSIGLCAAILTIAFILAKWNQRKIL</sequence>
<dbReference type="GO" id="GO:0004672">
    <property type="term" value="F:protein kinase activity"/>
    <property type="evidence" value="ECO:0007669"/>
    <property type="project" value="InterPro"/>
</dbReference>
<keyword evidence="1" id="KW-1133">Transmembrane helix</keyword>
<keyword evidence="1" id="KW-0812">Transmembrane</keyword>
<dbReference type="InterPro" id="IPR050167">
    <property type="entry name" value="Ser_Thr_protein_kinase"/>
</dbReference>